<feature type="active site" description="Proton donor; for delta-elimination activity" evidence="15">
    <location>
        <position position="314"/>
    </location>
</feature>
<comment type="catalytic activity">
    <reaction evidence="14 15">
        <text>2'-deoxyribonucleotide-(2'-deoxyribose 5'-phosphate)-2'-deoxyribonucleotide-DNA = a 3'-end 2'-deoxyribonucleotide-(2,3-dehydro-2,3-deoxyribose 5'-phosphate)-DNA + a 5'-end 5'-phospho-2'-deoxyribonucleoside-DNA + H(+)</text>
        <dbReference type="Rhea" id="RHEA:66592"/>
        <dbReference type="Rhea" id="RHEA-COMP:13180"/>
        <dbReference type="Rhea" id="RHEA-COMP:16897"/>
        <dbReference type="Rhea" id="RHEA-COMP:17067"/>
        <dbReference type="ChEBI" id="CHEBI:15378"/>
        <dbReference type="ChEBI" id="CHEBI:136412"/>
        <dbReference type="ChEBI" id="CHEBI:157695"/>
        <dbReference type="ChEBI" id="CHEBI:167181"/>
        <dbReference type="EC" id="4.2.99.18"/>
    </reaction>
</comment>
<comment type="subunit">
    <text evidence="3 15">Monomer.</text>
</comment>
<dbReference type="SUPFAM" id="SSF81624">
    <property type="entry name" value="N-terminal domain of MutM-like DNA repair proteins"/>
    <property type="match status" value="1"/>
</dbReference>
<name>A0A7G7YNX8_9CORY</name>
<dbReference type="GO" id="GO:0140078">
    <property type="term" value="F:class I DNA-(apurinic or apyrimidinic site) endonuclease activity"/>
    <property type="evidence" value="ECO:0007669"/>
    <property type="project" value="UniProtKB-EC"/>
</dbReference>
<dbReference type="Pfam" id="PF06827">
    <property type="entry name" value="zf-FPG_IleRS"/>
    <property type="match status" value="1"/>
</dbReference>
<dbReference type="GO" id="GO:0003684">
    <property type="term" value="F:damaged DNA binding"/>
    <property type="evidence" value="ECO:0007669"/>
    <property type="project" value="InterPro"/>
</dbReference>
<evidence type="ECO:0000256" key="6">
    <source>
        <dbReference type="ARBA" id="ARBA00022771"/>
    </source>
</evidence>
<keyword evidence="9 15" id="KW-0238">DNA-binding</keyword>
<evidence type="ECO:0000259" key="17">
    <source>
        <dbReference type="PROSITE" id="PS51068"/>
    </source>
</evidence>
<dbReference type="Pfam" id="PF01149">
    <property type="entry name" value="Fapy_DNA_glyco"/>
    <property type="match status" value="1"/>
</dbReference>
<keyword evidence="8 15" id="KW-0862">Zinc</keyword>
<dbReference type="EC" id="3.2.2.23" evidence="15"/>
<keyword evidence="11 15" id="KW-0456">Lyase</keyword>
<dbReference type="InterPro" id="IPR010663">
    <property type="entry name" value="Znf_FPG/IleRS"/>
</dbReference>
<dbReference type="InterPro" id="IPR015886">
    <property type="entry name" value="H2TH_FPG"/>
</dbReference>
<comment type="cofactor">
    <cofactor evidence="15">
        <name>Zn(2+)</name>
        <dbReference type="ChEBI" id="CHEBI:29105"/>
    </cofactor>
    <text evidence="15">Binds 1 zinc ion per subunit.</text>
</comment>
<sequence>MPELPEVEVVRRGLEKYVVGRVFDGVEVLSPRAVRCHVGEPLPRLLYAATVVSVRRRGKFLWLELSQDPNADTGLTCNERLALVVHLGMSGQMLVTEPDQVASSHLRIRARLSCAPSRRGGGLLSPGFGDRLSPTRSDDGLEHNGLNDLNFVDQRTFGRWEVVPMVDDPFGEYEAVPTSATHIAPDPLEPHFDIASVVEKIASKRSPIKSILLDQRVISGIGNIYADEALWLSGIRPTRKPERISKRRVEKTIRAAETVMRKALAAGGTSFDSLYVNVNGASGYFSRSLNVYGRENEPCRRCQTPIKRVVLSGRSSHYCPRCQK</sequence>
<accession>A0A7G7YNX8</accession>
<dbReference type="RefSeq" id="WP_186276676.1">
    <property type="nucleotide sequence ID" value="NZ_CP046883.1"/>
</dbReference>
<dbReference type="Pfam" id="PF06831">
    <property type="entry name" value="H2TH"/>
    <property type="match status" value="1"/>
</dbReference>
<proteinExistence type="inferred from homology"/>
<comment type="function">
    <text evidence="15">Involved in base excision repair of DNA damaged by oxidation or by mutagenic agents. Acts as DNA glycosylase that recognizes and removes damaged bases. Has a preference for oxidized purines, such as 7,8-dihydro-8-oxoguanine (8-oxoG). Has AP (apurinic/apyrimidinic) lyase activity and introduces nicks in the DNA strand. Cleaves the DNA backbone by beta-delta elimination to generate a single-strand break at the site of the removed base with both 3'- and 5'-phosphates.</text>
</comment>
<evidence type="ECO:0000256" key="2">
    <source>
        <dbReference type="ARBA" id="ARBA00009409"/>
    </source>
</evidence>
<evidence type="ECO:0000256" key="14">
    <source>
        <dbReference type="ARBA" id="ARBA00044632"/>
    </source>
</evidence>
<dbReference type="SMART" id="SM00898">
    <property type="entry name" value="Fapy_DNA_glyco"/>
    <property type="match status" value="1"/>
</dbReference>
<dbReference type="GO" id="GO:0008270">
    <property type="term" value="F:zinc ion binding"/>
    <property type="evidence" value="ECO:0007669"/>
    <property type="project" value="UniProtKB-UniRule"/>
</dbReference>
<keyword evidence="5 15" id="KW-0227">DNA damage</keyword>
<dbReference type="Gene3D" id="1.10.8.50">
    <property type="match status" value="1"/>
</dbReference>
<keyword evidence="6 15" id="KW-0863">Zinc-finger</keyword>
<dbReference type="SUPFAM" id="SSF46946">
    <property type="entry name" value="S13-like H2TH domain"/>
    <property type="match status" value="1"/>
</dbReference>
<dbReference type="HAMAP" id="MF_00103">
    <property type="entry name" value="Fapy_DNA_glycosyl"/>
    <property type="match status" value="1"/>
</dbReference>
<evidence type="ECO:0000313" key="19">
    <source>
        <dbReference type="Proteomes" id="UP000515275"/>
    </source>
</evidence>
<dbReference type="AlphaFoldDB" id="A0A7G7YNX8"/>
<comment type="similarity">
    <text evidence="2 15">Belongs to the FPG family.</text>
</comment>
<dbReference type="InterPro" id="IPR010979">
    <property type="entry name" value="Ribosomal_uS13-like_H2TH"/>
</dbReference>
<comment type="catalytic activity">
    <reaction evidence="1 15">
        <text>Hydrolysis of DNA containing ring-opened 7-methylguanine residues, releasing 2,6-diamino-4-hydroxy-5-(N-methyl)formamidopyrimidine.</text>
        <dbReference type="EC" id="3.2.2.23"/>
    </reaction>
</comment>
<dbReference type="KEGG" id="cans:GP473_05575"/>
<dbReference type="SMART" id="SM01232">
    <property type="entry name" value="H2TH"/>
    <property type="match status" value="1"/>
</dbReference>
<dbReference type="InterPro" id="IPR035937">
    <property type="entry name" value="FPG_N"/>
</dbReference>
<feature type="domain" description="FPG-type" evidence="16">
    <location>
        <begin position="290"/>
        <end position="324"/>
    </location>
</feature>
<keyword evidence="10 15" id="KW-0234">DNA repair</keyword>
<evidence type="ECO:0000259" key="16">
    <source>
        <dbReference type="PROSITE" id="PS51066"/>
    </source>
</evidence>
<dbReference type="PROSITE" id="PS51068">
    <property type="entry name" value="FPG_CAT"/>
    <property type="match status" value="1"/>
</dbReference>
<protein>
    <recommendedName>
        <fullName evidence="15">Formamidopyrimidine-DNA glycosylase</fullName>
        <shortName evidence="15">Fapy-DNA glycosylase</shortName>
        <ecNumber evidence="15">3.2.2.23</ecNumber>
    </recommendedName>
    <alternativeName>
        <fullName evidence="15">DNA-(apurinic or apyrimidinic site) lyase MutM</fullName>
        <shortName evidence="15">AP lyase MutM</shortName>
        <ecNumber evidence="15">4.2.99.18</ecNumber>
    </alternativeName>
</protein>
<keyword evidence="13 15" id="KW-0326">Glycosidase</keyword>
<feature type="binding site" evidence="15">
    <location>
        <position position="105"/>
    </location>
    <ligand>
        <name>DNA</name>
        <dbReference type="ChEBI" id="CHEBI:16991"/>
    </ligand>
</feature>
<dbReference type="GO" id="GO:0006284">
    <property type="term" value="P:base-excision repair"/>
    <property type="evidence" value="ECO:0007669"/>
    <property type="project" value="InterPro"/>
</dbReference>
<dbReference type="EMBL" id="CP046883">
    <property type="protein sequence ID" value="QNH96198.1"/>
    <property type="molecule type" value="Genomic_DNA"/>
</dbReference>
<feature type="binding site" evidence="15">
    <location>
        <position position="155"/>
    </location>
    <ligand>
        <name>DNA</name>
        <dbReference type="ChEBI" id="CHEBI:16991"/>
    </ligand>
</feature>
<keyword evidence="12 15" id="KW-0511">Multifunctional enzyme</keyword>
<evidence type="ECO:0000256" key="7">
    <source>
        <dbReference type="ARBA" id="ARBA00022801"/>
    </source>
</evidence>
<organism evidence="18 19">
    <name type="scientific">Corynebacterium anserum</name>
    <dbReference type="NCBI Taxonomy" id="2684406"/>
    <lineage>
        <taxon>Bacteria</taxon>
        <taxon>Bacillati</taxon>
        <taxon>Actinomycetota</taxon>
        <taxon>Actinomycetes</taxon>
        <taxon>Mycobacteriales</taxon>
        <taxon>Corynebacteriaceae</taxon>
        <taxon>Corynebacterium</taxon>
    </lineage>
</organism>
<dbReference type="SUPFAM" id="SSF57716">
    <property type="entry name" value="Glucocorticoid receptor-like (DNA-binding domain)"/>
    <property type="match status" value="1"/>
</dbReference>
<dbReference type="Gene3D" id="3.20.190.10">
    <property type="entry name" value="MutM-like, N-terminal"/>
    <property type="match status" value="1"/>
</dbReference>
<gene>
    <name evidence="15" type="primary">mutM</name>
    <name evidence="15" type="synonym">fpg</name>
    <name evidence="18" type="ORF">GP473_05575</name>
</gene>
<evidence type="ECO:0000256" key="11">
    <source>
        <dbReference type="ARBA" id="ARBA00023239"/>
    </source>
</evidence>
<dbReference type="FunFam" id="1.10.8.50:FF:000003">
    <property type="entry name" value="Formamidopyrimidine-DNA glycosylase"/>
    <property type="match status" value="1"/>
</dbReference>
<dbReference type="PROSITE" id="PS51066">
    <property type="entry name" value="ZF_FPG_2"/>
    <property type="match status" value="1"/>
</dbReference>
<dbReference type="InterPro" id="IPR020629">
    <property type="entry name" value="FPG_Glyclase"/>
</dbReference>
<dbReference type="Proteomes" id="UP000515275">
    <property type="component" value="Chromosome"/>
</dbReference>
<feature type="active site" description="Proton donor; for beta-elimination activity" evidence="15">
    <location>
        <position position="59"/>
    </location>
</feature>
<evidence type="ECO:0000256" key="15">
    <source>
        <dbReference type="HAMAP-Rule" id="MF_00103"/>
    </source>
</evidence>
<feature type="domain" description="Formamidopyrimidine-DNA glycosylase catalytic" evidence="17">
    <location>
        <begin position="2"/>
        <end position="158"/>
    </location>
</feature>
<keyword evidence="19" id="KW-1185">Reference proteome</keyword>
<dbReference type="EC" id="4.2.99.18" evidence="15"/>
<dbReference type="GO" id="GO:0034039">
    <property type="term" value="F:8-oxo-7,8-dihydroguanine DNA N-glycosylase activity"/>
    <property type="evidence" value="ECO:0007669"/>
    <property type="project" value="TreeGrafter"/>
</dbReference>
<keyword evidence="7 15" id="KW-0378">Hydrolase</keyword>
<evidence type="ECO:0000256" key="1">
    <source>
        <dbReference type="ARBA" id="ARBA00001668"/>
    </source>
</evidence>
<evidence type="ECO:0000256" key="8">
    <source>
        <dbReference type="ARBA" id="ARBA00022833"/>
    </source>
</evidence>
<dbReference type="CDD" id="cd08966">
    <property type="entry name" value="EcFpg-like_N"/>
    <property type="match status" value="1"/>
</dbReference>
<dbReference type="GO" id="GO:0006979">
    <property type="term" value="P:response to oxidative stress"/>
    <property type="evidence" value="ECO:0007669"/>
    <property type="project" value="UniProtKB-ARBA"/>
</dbReference>
<dbReference type="InterPro" id="IPR012319">
    <property type="entry name" value="FPG_cat"/>
</dbReference>
<feature type="active site" description="Proton donor" evidence="15">
    <location>
        <position position="3"/>
    </location>
</feature>
<evidence type="ECO:0000256" key="3">
    <source>
        <dbReference type="ARBA" id="ARBA00011245"/>
    </source>
</evidence>
<evidence type="ECO:0000256" key="13">
    <source>
        <dbReference type="ARBA" id="ARBA00023295"/>
    </source>
</evidence>
<dbReference type="PANTHER" id="PTHR22993:SF9">
    <property type="entry name" value="FORMAMIDOPYRIMIDINE-DNA GLYCOSYLASE"/>
    <property type="match status" value="1"/>
</dbReference>
<feature type="binding site" evidence="15">
    <location>
        <position position="204"/>
    </location>
    <ligand>
        <name>DNA</name>
        <dbReference type="ChEBI" id="CHEBI:16991"/>
    </ligand>
</feature>
<evidence type="ECO:0000256" key="4">
    <source>
        <dbReference type="ARBA" id="ARBA00022723"/>
    </source>
</evidence>
<feature type="active site" description="Schiff-base intermediate with DNA" evidence="15">
    <location>
        <position position="2"/>
    </location>
</feature>
<evidence type="ECO:0000256" key="12">
    <source>
        <dbReference type="ARBA" id="ARBA00023268"/>
    </source>
</evidence>
<evidence type="ECO:0000256" key="9">
    <source>
        <dbReference type="ARBA" id="ARBA00023125"/>
    </source>
</evidence>
<reference evidence="18 19" key="1">
    <citation type="submission" date="2019-12" db="EMBL/GenBank/DDBJ databases">
        <title>Corynebacterium sp. nov., isolated from feces of the Anser Albifrons in China.</title>
        <authorList>
            <person name="Liu Q."/>
        </authorList>
    </citation>
    <scope>NUCLEOTIDE SEQUENCE [LARGE SCALE GENOMIC DNA]</scope>
    <source>
        <strain evidence="18 19">23H37-10</strain>
    </source>
</reference>
<dbReference type="PANTHER" id="PTHR22993">
    <property type="entry name" value="FORMAMIDOPYRIMIDINE-DNA GLYCOSYLASE"/>
    <property type="match status" value="1"/>
</dbReference>
<evidence type="ECO:0000256" key="5">
    <source>
        <dbReference type="ARBA" id="ARBA00022763"/>
    </source>
</evidence>
<keyword evidence="4 15" id="KW-0479">Metal-binding</keyword>
<dbReference type="GO" id="GO:0003690">
    <property type="term" value="F:double-stranded DNA binding"/>
    <property type="evidence" value="ECO:0007669"/>
    <property type="project" value="UniProtKB-ARBA"/>
</dbReference>
<dbReference type="InterPro" id="IPR000214">
    <property type="entry name" value="Znf_DNA_glyclase/AP_lyase"/>
</dbReference>
<evidence type="ECO:0000256" key="10">
    <source>
        <dbReference type="ARBA" id="ARBA00023204"/>
    </source>
</evidence>
<evidence type="ECO:0000313" key="18">
    <source>
        <dbReference type="EMBL" id="QNH96198.1"/>
    </source>
</evidence>